<dbReference type="InterPro" id="IPR018714">
    <property type="entry name" value="DUF2237"/>
</dbReference>
<evidence type="ECO:0000256" key="3">
    <source>
        <dbReference type="SAM" id="SignalP"/>
    </source>
</evidence>
<keyword evidence="2" id="KW-0472">Membrane</keyword>
<dbReference type="Pfam" id="PF09996">
    <property type="entry name" value="DUF2237"/>
    <property type="match status" value="1"/>
</dbReference>
<sequence>MLLFLFALVCSLISKAESYTNVLGTALESCSGPGMARTGFMRDGHCTEVHDDRGSHHICIDLSSTSGGNFCSVTGQPNWCESSMGCHENYSQQCPVEHWCVCQWAFASYIQNAGGCDQIQDIVCEATNMVALTAYESQASSSPHVAQALDCLRSRCAVPSTHSIEGEQPVENGQQNPPELSSSDNAPVVPLVISGMVLCVVVGLAAGLFIGKRIAKAKAQKNKENLAVGKNSQVL</sequence>
<comment type="caution">
    <text evidence="4">The sequence shown here is derived from an EMBL/GenBank/DDBJ whole genome shotgun (WGS) entry which is preliminary data.</text>
</comment>
<organism evidence="4 5">
    <name type="scientific">Triparma strigata</name>
    <dbReference type="NCBI Taxonomy" id="1606541"/>
    <lineage>
        <taxon>Eukaryota</taxon>
        <taxon>Sar</taxon>
        <taxon>Stramenopiles</taxon>
        <taxon>Ochrophyta</taxon>
        <taxon>Bolidophyceae</taxon>
        <taxon>Parmales</taxon>
        <taxon>Triparmaceae</taxon>
        <taxon>Triparma</taxon>
    </lineage>
</organism>
<dbReference type="AlphaFoldDB" id="A0A9W7C4J9"/>
<dbReference type="Proteomes" id="UP001165085">
    <property type="component" value="Unassembled WGS sequence"/>
</dbReference>
<evidence type="ECO:0000256" key="2">
    <source>
        <dbReference type="SAM" id="Phobius"/>
    </source>
</evidence>
<gene>
    <name evidence="4" type="ORF">TrST_g11828</name>
</gene>
<protein>
    <submittedName>
        <fullName evidence="4">Uncharacterized protein</fullName>
    </submittedName>
</protein>
<accession>A0A9W7C4J9</accession>
<feature type="region of interest" description="Disordered" evidence="1">
    <location>
        <begin position="163"/>
        <end position="182"/>
    </location>
</feature>
<keyword evidence="2" id="KW-0812">Transmembrane</keyword>
<feature type="chain" id="PRO_5040918186" evidence="3">
    <location>
        <begin position="19"/>
        <end position="235"/>
    </location>
</feature>
<dbReference type="OrthoDB" id="10260965at2759"/>
<name>A0A9W7C4J9_9STRA</name>
<dbReference type="EMBL" id="BRXY01000629">
    <property type="protein sequence ID" value="GMI02720.1"/>
    <property type="molecule type" value="Genomic_DNA"/>
</dbReference>
<feature type="compositionally biased region" description="Polar residues" evidence="1">
    <location>
        <begin position="171"/>
        <end position="182"/>
    </location>
</feature>
<dbReference type="Gene3D" id="3.30.56.110">
    <property type="entry name" value="Protein of unknown function DUF2237"/>
    <property type="match status" value="1"/>
</dbReference>
<feature type="signal peptide" evidence="3">
    <location>
        <begin position="1"/>
        <end position="18"/>
    </location>
</feature>
<keyword evidence="3" id="KW-0732">Signal</keyword>
<evidence type="ECO:0000313" key="5">
    <source>
        <dbReference type="Proteomes" id="UP001165085"/>
    </source>
</evidence>
<keyword evidence="2" id="KW-1133">Transmembrane helix</keyword>
<proteinExistence type="predicted"/>
<feature type="transmembrane region" description="Helical" evidence="2">
    <location>
        <begin position="188"/>
        <end position="211"/>
    </location>
</feature>
<keyword evidence="5" id="KW-1185">Reference proteome</keyword>
<reference evidence="5" key="1">
    <citation type="journal article" date="2023" name="Commun. Biol.">
        <title>Genome analysis of Parmales, the sister group of diatoms, reveals the evolutionary specialization of diatoms from phago-mixotrophs to photoautotrophs.</title>
        <authorList>
            <person name="Ban H."/>
            <person name="Sato S."/>
            <person name="Yoshikawa S."/>
            <person name="Yamada K."/>
            <person name="Nakamura Y."/>
            <person name="Ichinomiya M."/>
            <person name="Sato N."/>
            <person name="Blanc-Mathieu R."/>
            <person name="Endo H."/>
            <person name="Kuwata A."/>
            <person name="Ogata H."/>
        </authorList>
    </citation>
    <scope>NUCLEOTIDE SEQUENCE [LARGE SCALE GENOMIC DNA]</scope>
    <source>
        <strain evidence="5">NIES 3701</strain>
    </source>
</reference>
<evidence type="ECO:0000313" key="4">
    <source>
        <dbReference type="EMBL" id="GMI02720.1"/>
    </source>
</evidence>
<evidence type="ECO:0000256" key="1">
    <source>
        <dbReference type="SAM" id="MobiDB-lite"/>
    </source>
</evidence>